<protein>
    <recommendedName>
        <fullName evidence="4">C2H2-type domain-containing protein</fullName>
    </recommendedName>
</protein>
<feature type="region of interest" description="Disordered" evidence="1">
    <location>
        <begin position="368"/>
        <end position="398"/>
    </location>
</feature>
<dbReference type="EMBL" id="JAUKUD010000002">
    <property type="protein sequence ID" value="KAK0751628.1"/>
    <property type="molecule type" value="Genomic_DNA"/>
</dbReference>
<feature type="region of interest" description="Disordered" evidence="1">
    <location>
        <begin position="1123"/>
        <end position="1177"/>
    </location>
</feature>
<evidence type="ECO:0000313" key="3">
    <source>
        <dbReference type="Proteomes" id="UP001172155"/>
    </source>
</evidence>
<reference evidence="2" key="1">
    <citation type="submission" date="2023-06" db="EMBL/GenBank/DDBJ databases">
        <title>Genome-scale phylogeny and comparative genomics of the fungal order Sordariales.</title>
        <authorList>
            <consortium name="Lawrence Berkeley National Laboratory"/>
            <person name="Hensen N."/>
            <person name="Bonometti L."/>
            <person name="Westerberg I."/>
            <person name="Brannstrom I.O."/>
            <person name="Guillou S."/>
            <person name="Cros-Aarteil S."/>
            <person name="Calhoun S."/>
            <person name="Haridas S."/>
            <person name="Kuo A."/>
            <person name="Mondo S."/>
            <person name="Pangilinan J."/>
            <person name="Riley R."/>
            <person name="LaButti K."/>
            <person name="Andreopoulos B."/>
            <person name="Lipzen A."/>
            <person name="Chen C."/>
            <person name="Yanf M."/>
            <person name="Daum C."/>
            <person name="Ng V."/>
            <person name="Clum A."/>
            <person name="Steindorff A."/>
            <person name="Ohm R."/>
            <person name="Martin F."/>
            <person name="Silar P."/>
            <person name="Natvig D."/>
            <person name="Lalanne C."/>
            <person name="Gautier V."/>
            <person name="Ament-velasquez S.L."/>
            <person name="Kruys A."/>
            <person name="Hutchinson M.I."/>
            <person name="Powell A.J."/>
            <person name="Barry K."/>
            <person name="Miller A.N."/>
            <person name="Grigoriev I.V."/>
            <person name="Debuchy R."/>
            <person name="Gladieux P."/>
            <person name="Thoren M.H."/>
            <person name="Johannesson H."/>
        </authorList>
    </citation>
    <scope>NUCLEOTIDE SEQUENCE</scope>
    <source>
        <strain evidence="2">SMH3187-1</strain>
    </source>
</reference>
<dbReference type="Proteomes" id="UP001172155">
    <property type="component" value="Unassembled WGS sequence"/>
</dbReference>
<feature type="region of interest" description="Disordered" evidence="1">
    <location>
        <begin position="1366"/>
        <end position="1438"/>
    </location>
</feature>
<feature type="compositionally biased region" description="Polar residues" evidence="1">
    <location>
        <begin position="1366"/>
        <end position="1400"/>
    </location>
</feature>
<proteinExistence type="predicted"/>
<feature type="compositionally biased region" description="Polar residues" evidence="1">
    <location>
        <begin position="1408"/>
        <end position="1438"/>
    </location>
</feature>
<evidence type="ECO:0000256" key="1">
    <source>
        <dbReference type="SAM" id="MobiDB-lite"/>
    </source>
</evidence>
<organism evidence="2 3">
    <name type="scientific">Schizothecium vesticola</name>
    <dbReference type="NCBI Taxonomy" id="314040"/>
    <lineage>
        <taxon>Eukaryota</taxon>
        <taxon>Fungi</taxon>
        <taxon>Dikarya</taxon>
        <taxon>Ascomycota</taxon>
        <taxon>Pezizomycotina</taxon>
        <taxon>Sordariomycetes</taxon>
        <taxon>Sordariomycetidae</taxon>
        <taxon>Sordariales</taxon>
        <taxon>Schizotheciaceae</taxon>
        <taxon>Schizothecium</taxon>
    </lineage>
</organism>
<feature type="region of interest" description="Disordered" evidence="1">
    <location>
        <begin position="1"/>
        <end position="53"/>
    </location>
</feature>
<evidence type="ECO:0008006" key="4">
    <source>
        <dbReference type="Google" id="ProtNLM"/>
    </source>
</evidence>
<dbReference type="PANTHER" id="PTHR38166">
    <property type="entry name" value="C2H2-TYPE DOMAIN-CONTAINING PROTEIN-RELATED"/>
    <property type="match status" value="1"/>
</dbReference>
<feature type="compositionally biased region" description="Basic and acidic residues" evidence="1">
    <location>
        <begin position="137"/>
        <end position="156"/>
    </location>
</feature>
<feature type="region of interest" description="Disordered" evidence="1">
    <location>
        <begin position="101"/>
        <end position="160"/>
    </location>
</feature>
<comment type="caution">
    <text evidence="2">The sequence shown here is derived from an EMBL/GenBank/DDBJ whole genome shotgun (WGS) entry which is preliminary data.</text>
</comment>
<sequence length="1578" mass="173667">MFRHPRIERGTSGHGHIGDKTQRIPMPLTLDAEAAPPSTVDSMNKTSPEAPLPGKASAEGIICVSCHQSFTTKEDLQYHARDCGPHLRNLRRRAAYRKFRPSNGLGEHTTVRSPATSNVGQSGKVYSSSFQGATDTAKGRDNASRTELPVQEKGEWSADEDPILTESRLKVQSWIESSNYLTGQASTSYLDTRRFQPKELPPLHVQRPNDPSYSDKVAESYSHLEVVDSNDSRSEGGHRSTAPFISTLESGSIPWAQLGSGESGAHSPDFTAEKIRCVAPDRLLLRGTADNLAEVSQKMRGDDDAALSPSQLQVPDIGRNFWPPKCHQCGSSIPLDARELRHGSFSMCVMCRDHAQMGTEVNAAARGLEEEMESGSGGKSQDDAGFTDEAHSPQTTTRRHIRVALLDTGSATLGQHGGGQAAESRLRGTGFVRTLRVLREIAARTRFLPDTLALLTTKQRPLSHLNGLTAGHDTHAPFTDSGYASGPVEAKTAVAQSRHPLRVPGDPGNSNTAAQKSIVEEDAETLYSAATSLDPFRSRRYIEELSKDLYRNLQAQLNPPNWVSVSQVFPDLIKTFASKIGQGGDSQVHLDIMYFIHKRHRDIIRHLEYLFQDDRLDSRKEDPDSMSLLDKMSLWDRKAAERGPETDPTDLFEGITDGNEEDDIDHSVDPSSYTKIVLGCSAYSWLISRLRNQFTLEFGASKISTLSGIRRCVLDALPPVSVSKRRPPPIHMVTFRFPWNSMLRRFQIENNKQYLSSGIASIVTTTLASHDEAQLATVGDYFRQTWPLGGEEILQVLEEVLEALGAMAGPAKHLDYGPASFANHTTIRAIVHGPYAVLSVTGLADTIAEYGEQLAWLTSALRPSRQGFSVSAFPVLKQWSETSLEATEGGGSPDIQLEMSEKASPKAVDPKQRANGDPNPLSLAAGFDIEICEQVTPIHSPKAHLGWCSRILPEDLAPVFAKGFPIARRPENGVGLEVPFQILQRIRYGGMGFCGATSESARTWTHVKVEFSYNLGDIFYWRPNPVESSCGQENRVDFEAAGWETGRHILVNRSPEDTDTIETPVEPLQSTIPGSPTIDMMSLSSDSEHVGRRDLNSSGFLFFKKLFGRILVAYQAGGNQAYGQVSGKTTSAASGSSPSSLVPTSTQSRKRKRLSGSTPPGEEDDDHETPKAKRVKKEQPDCQSPRCFACPFYKLDSTKHWECILKKITSISYVKQHLLRRHTPDFYCHRCYAIFPDAQTYDQHVLQSSCFRDESSKFEGITQHQSRQLSKKVTGSVEIQWFAMWKVLFPDDPPPTSIYVDSVDLGLVREFGRREGVGILRDTLQSSGLLLRPGVSESELERVLGVGLDTMFEYFRLNHQSAAQSGTIPLPSNSSGQRESASTYGGVSRQRATGDTSSDSAVAMGYRSPQSRFNSPFRHGNSTQPSFTPVSGWSHNQRPSMAEVAGSSRLLTNLRQTSNGSNSWAEGHDLTFPAMFRPGLRFTGQLSDPTGGPFPSDFTGTEDEGPDPGAPDEARGAEVFEWPESLGDGQSDWPGWEDLGNPELADVNLGEILKGIVDDDCLLQRSLEWEDEVRKGYQ</sequence>
<evidence type="ECO:0000313" key="2">
    <source>
        <dbReference type="EMBL" id="KAK0751628.1"/>
    </source>
</evidence>
<feature type="compositionally biased region" description="Basic and acidic residues" evidence="1">
    <location>
        <begin position="1"/>
        <end position="22"/>
    </location>
</feature>
<feature type="region of interest" description="Disordered" evidence="1">
    <location>
        <begin position="1057"/>
        <end position="1076"/>
    </location>
</feature>
<feature type="compositionally biased region" description="Low complexity" evidence="1">
    <location>
        <begin position="1125"/>
        <end position="1147"/>
    </location>
</feature>
<feature type="compositionally biased region" description="Polar residues" evidence="1">
    <location>
        <begin position="111"/>
        <end position="134"/>
    </location>
</feature>
<accession>A0AA40F5L3</accession>
<keyword evidence="3" id="KW-1185">Reference proteome</keyword>
<feature type="region of interest" description="Disordered" evidence="1">
    <location>
        <begin position="1485"/>
        <end position="1517"/>
    </location>
</feature>
<dbReference type="PANTHER" id="PTHR38166:SF1">
    <property type="entry name" value="C2H2-TYPE DOMAIN-CONTAINING PROTEIN"/>
    <property type="match status" value="1"/>
</dbReference>
<name>A0AA40F5L3_9PEZI</name>
<gene>
    <name evidence="2" type="ORF">B0T18DRAFT_72830</name>
</gene>